<comment type="subcellular location">
    <subcellularLocation>
        <location evidence="1">Membrane</location>
        <topology evidence="1">Single-pass membrane protein</topology>
    </subcellularLocation>
</comment>
<dbReference type="Gene3D" id="1.10.287.110">
    <property type="entry name" value="DnaJ domain"/>
    <property type="match status" value="1"/>
</dbReference>
<gene>
    <name evidence="7" type="primary">DNAJB12</name>
    <name evidence="7" type="ORF">g.84233</name>
</gene>
<dbReference type="EMBL" id="GDHC01017872">
    <property type="protein sequence ID" value="JAQ00757.1"/>
    <property type="molecule type" value="Transcribed_RNA"/>
</dbReference>
<dbReference type="InterPro" id="IPR036869">
    <property type="entry name" value="J_dom_sf"/>
</dbReference>
<evidence type="ECO:0000256" key="3">
    <source>
        <dbReference type="ARBA" id="ARBA00022989"/>
    </source>
</evidence>
<accession>A0A146L0H6</accession>
<feature type="region of interest" description="Disordered" evidence="5">
    <location>
        <begin position="96"/>
        <end position="133"/>
    </location>
</feature>
<dbReference type="PANTHER" id="PTHR43908:SF3">
    <property type="entry name" value="AT29763P-RELATED"/>
    <property type="match status" value="1"/>
</dbReference>
<dbReference type="InterPro" id="IPR001623">
    <property type="entry name" value="DnaJ_domain"/>
</dbReference>
<organism evidence="7">
    <name type="scientific">Lygus hesperus</name>
    <name type="common">Western plant bug</name>
    <dbReference type="NCBI Taxonomy" id="30085"/>
    <lineage>
        <taxon>Eukaryota</taxon>
        <taxon>Metazoa</taxon>
        <taxon>Ecdysozoa</taxon>
        <taxon>Arthropoda</taxon>
        <taxon>Hexapoda</taxon>
        <taxon>Insecta</taxon>
        <taxon>Pterygota</taxon>
        <taxon>Neoptera</taxon>
        <taxon>Paraneoptera</taxon>
        <taxon>Hemiptera</taxon>
        <taxon>Heteroptera</taxon>
        <taxon>Panheteroptera</taxon>
        <taxon>Cimicomorpha</taxon>
        <taxon>Miridae</taxon>
        <taxon>Mirini</taxon>
        <taxon>Lygus</taxon>
    </lineage>
</organism>
<dbReference type="GO" id="GO:0005789">
    <property type="term" value="C:endoplasmic reticulum membrane"/>
    <property type="evidence" value="ECO:0007669"/>
    <property type="project" value="TreeGrafter"/>
</dbReference>
<dbReference type="PRINTS" id="PR00625">
    <property type="entry name" value="JDOMAIN"/>
</dbReference>
<dbReference type="InterPro" id="IPR051100">
    <property type="entry name" value="DnaJ_subfamily_B/C"/>
</dbReference>
<dbReference type="PANTHER" id="PTHR43908">
    <property type="entry name" value="AT29763P-RELATED"/>
    <property type="match status" value="1"/>
</dbReference>
<protein>
    <submittedName>
        <fullName evidence="7">DnaJ subfamily B member 12</fullName>
    </submittedName>
</protein>
<evidence type="ECO:0000256" key="4">
    <source>
        <dbReference type="ARBA" id="ARBA00023136"/>
    </source>
</evidence>
<dbReference type="GO" id="GO:0071218">
    <property type="term" value="P:cellular response to misfolded protein"/>
    <property type="evidence" value="ECO:0007669"/>
    <property type="project" value="TreeGrafter"/>
</dbReference>
<evidence type="ECO:0000256" key="1">
    <source>
        <dbReference type="ARBA" id="ARBA00004167"/>
    </source>
</evidence>
<dbReference type="SMART" id="SM00271">
    <property type="entry name" value="DnaJ"/>
    <property type="match status" value="1"/>
</dbReference>
<evidence type="ECO:0000256" key="2">
    <source>
        <dbReference type="ARBA" id="ARBA00022692"/>
    </source>
</evidence>
<dbReference type="Pfam" id="PF09320">
    <property type="entry name" value="DUF1977"/>
    <property type="match status" value="1"/>
</dbReference>
<feature type="domain" description="J" evidence="6">
    <location>
        <begin position="148"/>
        <end position="212"/>
    </location>
</feature>
<dbReference type="CDD" id="cd06257">
    <property type="entry name" value="DnaJ"/>
    <property type="match status" value="1"/>
</dbReference>
<dbReference type="PROSITE" id="PS50076">
    <property type="entry name" value="DNAJ_2"/>
    <property type="match status" value="1"/>
</dbReference>
<dbReference type="AlphaFoldDB" id="A0A146L0H6"/>
<name>A0A146L0H6_LYGHE</name>
<feature type="non-terminal residue" evidence="7">
    <location>
        <position position="1"/>
    </location>
</feature>
<evidence type="ECO:0000259" key="6">
    <source>
        <dbReference type="PROSITE" id="PS50076"/>
    </source>
</evidence>
<sequence length="409" mass="46942">QYLVVGHLSFSLLFLSFINFYLNIHYVSLVLSNSIFILGLFKNNMDSNKDEAERCIELAEQCILEGKRDKAERFLLKSEKLFSTAKARDLLESLQRLKSSSGPSPKQEEPSVRRRSQSNSRKEKSSSETMDYTSDQLEAVRRIKKCKDYYEILGVTKEATDSDIKKAYKKLALHLHPDKNKAPGAAEAFKAVGNAVAILTDVEKRKQYDLYGNDEERLRHTHSHSSESYTRGFESDVTAEEFFNMFFGGAFPGSANVYVRRGNQWRRADQQHQQQHREQPTNYGVLMQMLPVLILIALSMMSSLLVSDPVYSLTQNSKFPVVRKTIVLGVPYYVKENFHSTYQGSIRRLEVSVEEEYISNLRNACYREKTYRESLVWRARNFGDNNLYAKAQGIKTPSCDALQELNARA</sequence>
<proteinExistence type="predicted"/>
<keyword evidence="3" id="KW-1133">Transmembrane helix</keyword>
<reference evidence="7" key="1">
    <citation type="journal article" date="2016" name="Gigascience">
        <title>De novo construction of an expanded transcriptome assembly for the western tarnished plant bug, Lygus hesperus.</title>
        <authorList>
            <person name="Tassone E.E."/>
            <person name="Geib S.M."/>
            <person name="Hall B."/>
            <person name="Fabrick J.A."/>
            <person name="Brent C.S."/>
            <person name="Hull J.J."/>
        </authorList>
    </citation>
    <scope>NUCLEOTIDE SEQUENCE</scope>
</reference>
<dbReference type="SUPFAM" id="SSF46565">
    <property type="entry name" value="Chaperone J-domain"/>
    <property type="match status" value="1"/>
</dbReference>
<evidence type="ECO:0000256" key="5">
    <source>
        <dbReference type="SAM" id="MobiDB-lite"/>
    </source>
</evidence>
<dbReference type="InterPro" id="IPR015399">
    <property type="entry name" value="DUF1977_DnaJ-like"/>
</dbReference>
<dbReference type="Pfam" id="PF00226">
    <property type="entry name" value="DnaJ"/>
    <property type="match status" value="1"/>
</dbReference>
<evidence type="ECO:0000313" key="7">
    <source>
        <dbReference type="EMBL" id="JAQ00757.1"/>
    </source>
</evidence>
<keyword evidence="4" id="KW-0472">Membrane</keyword>
<dbReference type="GO" id="GO:0030544">
    <property type="term" value="F:Hsp70 protein binding"/>
    <property type="evidence" value="ECO:0007669"/>
    <property type="project" value="TreeGrafter"/>
</dbReference>
<dbReference type="FunFam" id="1.10.287.110:FF:000103">
    <property type="entry name" value="DnaJ subfamily B member"/>
    <property type="match status" value="1"/>
</dbReference>
<keyword evidence="2" id="KW-0812">Transmembrane</keyword>